<protein>
    <submittedName>
        <fullName evidence="2">Uncharacterized protein</fullName>
    </submittedName>
</protein>
<dbReference type="AlphaFoldDB" id="A0A8H4RR71"/>
<gene>
    <name evidence="2" type="ORF">G7Y89_g4582</name>
</gene>
<accession>A0A8H4RR71</accession>
<evidence type="ECO:0000313" key="2">
    <source>
        <dbReference type="EMBL" id="KAF4633546.1"/>
    </source>
</evidence>
<feature type="compositionally biased region" description="Polar residues" evidence="1">
    <location>
        <begin position="62"/>
        <end position="86"/>
    </location>
</feature>
<comment type="caution">
    <text evidence="2">The sequence shown here is derived from an EMBL/GenBank/DDBJ whole genome shotgun (WGS) entry which is preliminary data.</text>
</comment>
<feature type="compositionally biased region" description="Polar residues" evidence="1">
    <location>
        <begin position="136"/>
        <end position="147"/>
    </location>
</feature>
<sequence length="223" mass="24886">MSPRSNPSSMDAQNGSAYSSTAGTYQPDTSAHAYTSISNTAAAAISQARYPRRRVPPRRPSDQSAYQGDNQAHASVNGTNGYNSINERIPEGLTPIDSESVGYYPADQTYFLPPTADFGQDNAEYARELTVEEDQIYNNPPATPSRQQNDRESSLLGNQERNTQQEQFGIHPSRSATTESSLRYDCRTVPSTTRFFRTTMENSSPSKQFMPKACHSFEYKKRR</sequence>
<organism evidence="2 3">
    <name type="scientific">Cudoniella acicularis</name>
    <dbReference type="NCBI Taxonomy" id="354080"/>
    <lineage>
        <taxon>Eukaryota</taxon>
        <taxon>Fungi</taxon>
        <taxon>Dikarya</taxon>
        <taxon>Ascomycota</taxon>
        <taxon>Pezizomycotina</taxon>
        <taxon>Leotiomycetes</taxon>
        <taxon>Helotiales</taxon>
        <taxon>Tricladiaceae</taxon>
        <taxon>Cudoniella</taxon>
    </lineage>
</organism>
<feature type="region of interest" description="Disordered" evidence="1">
    <location>
        <begin position="44"/>
        <end position="100"/>
    </location>
</feature>
<keyword evidence="3" id="KW-1185">Reference proteome</keyword>
<dbReference type="Proteomes" id="UP000566819">
    <property type="component" value="Unassembled WGS sequence"/>
</dbReference>
<proteinExistence type="predicted"/>
<dbReference type="EMBL" id="JAAMPI010000251">
    <property type="protein sequence ID" value="KAF4633546.1"/>
    <property type="molecule type" value="Genomic_DNA"/>
</dbReference>
<feature type="region of interest" description="Disordered" evidence="1">
    <location>
        <begin position="1"/>
        <end position="29"/>
    </location>
</feature>
<reference evidence="2 3" key="1">
    <citation type="submission" date="2020-03" db="EMBL/GenBank/DDBJ databases">
        <title>Draft Genome Sequence of Cudoniella acicularis.</title>
        <authorList>
            <person name="Buettner E."/>
            <person name="Kellner H."/>
        </authorList>
    </citation>
    <scope>NUCLEOTIDE SEQUENCE [LARGE SCALE GENOMIC DNA]</scope>
    <source>
        <strain evidence="2 3">DSM 108380</strain>
    </source>
</reference>
<evidence type="ECO:0000256" key="1">
    <source>
        <dbReference type="SAM" id="MobiDB-lite"/>
    </source>
</evidence>
<name>A0A8H4RR71_9HELO</name>
<feature type="compositionally biased region" description="Polar residues" evidence="1">
    <location>
        <begin position="155"/>
        <end position="167"/>
    </location>
</feature>
<evidence type="ECO:0000313" key="3">
    <source>
        <dbReference type="Proteomes" id="UP000566819"/>
    </source>
</evidence>
<feature type="region of interest" description="Disordered" evidence="1">
    <location>
        <begin position="133"/>
        <end position="184"/>
    </location>
</feature>